<dbReference type="Proteomes" id="UP000285317">
    <property type="component" value="Chromosome"/>
</dbReference>
<protein>
    <submittedName>
        <fullName evidence="1">Uncharacterized protein</fullName>
    </submittedName>
</protein>
<evidence type="ECO:0000313" key="2">
    <source>
        <dbReference type="Proteomes" id="UP000285317"/>
    </source>
</evidence>
<name>A0A3T0T136_9MICO</name>
<gene>
    <name evidence="1" type="ORF">C1I64_09455</name>
</gene>
<dbReference type="RefSeq" id="WP_208645111.1">
    <property type="nucleotide sequence ID" value="NZ_CP028137.1"/>
</dbReference>
<dbReference type="KEGG" id="rfs:C1I64_09455"/>
<proteinExistence type="predicted"/>
<dbReference type="EMBL" id="CP028137">
    <property type="protein sequence ID" value="AZZ52255.1"/>
    <property type="molecule type" value="Genomic_DNA"/>
</dbReference>
<accession>A0A3T0T136</accession>
<dbReference type="Pfam" id="PF17914">
    <property type="entry name" value="HopA1"/>
    <property type="match status" value="1"/>
</dbReference>
<dbReference type="AlphaFoldDB" id="A0A3T0T136"/>
<sequence>MIDHLVSELLRNRAHLPIHEESRLKEAIYQLVHLRRRHRFESPSDSGSTFSSEAVFGTVTRREPGWVHRPAPEREAPVFVRNGLHLSVGLELVQRDGSLRLPAVRDRYTPGFAALLSENDPPRTGTRIYLAITEEHVHTVGRILASRLPAVSSGHVVKVLAERGEYPRPDSFTIFLANSDRDPALRMIADCEFDRYTDRSCRRSLFAEAGPGGSAWMEGAAGVSAGESRAACAATALHAHPDVDEATLREALRSEFSRRGFDPDHPHLLLRARRRG</sequence>
<evidence type="ECO:0000313" key="1">
    <source>
        <dbReference type="EMBL" id="AZZ52255.1"/>
    </source>
</evidence>
<dbReference type="InterPro" id="IPR040871">
    <property type="entry name" value="HopA1"/>
</dbReference>
<organism evidence="1 2">
    <name type="scientific">Rathayibacter festucae DSM 15932</name>
    <dbReference type="NCBI Taxonomy" id="1328866"/>
    <lineage>
        <taxon>Bacteria</taxon>
        <taxon>Bacillati</taxon>
        <taxon>Actinomycetota</taxon>
        <taxon>Actinomycetes</taxon>
        <taxon>Micrococcales</taxon>
        <taxon>Microbacteriaceae</taxon>
        <taxon>Rathayibacter</taxon>
    </lineage>
</organism>
<reference evidence="1 2" key="1">
    <citation type="submission" date="2018-03" db="EMBL/GenBank/DDBJ databases">
        <title>Bacteriophage NCPPB3778 and a type I-E CRISPR drive the evolution of the US Biological Select Agent, Rathayibacter toxicus.</title>
        <authorList>
            <person name="Davis E.W.II."/>
            <person name="Tabima J.F."/>
            <person name="Weisberg A.J."/>
            <person name="Dantas Lopes L."/>
            <person name="Wiseman M.S."/>
            <person name="Wiseman M.S."/>
            <person name="Pupko T."/>
            <person name="Belcher M.S."/>
            <person name="Sechler A.J."/>
            <person name="Tancos M.A."/>
            <person name="Schroeder B.K."/>
            <person name="Murray T.D."/>
            <person name="Luster D.G."/>
            <person name="Schneider W.L."/>
            <person name="Rogers E."/>
            <person name="Andreote F.D."/>
            <person name="Grunwald N.J."/>
            <person name="Putnam M.L."/>
            <person name="Chang J.H."/>
        </authorList>
    </citation>
    <scope>NUCLEOTIDE SEQUENCE [LARGE SCALE GENOMIC DNA]</scope>
    <source>
        <strain evidence="1 2">DSM 15932</strain>
    </source>
</reference>